<dbReference type="EMBL" id="JACOPQ010000003">
    <property type="protein sequence ID" value="MBC5736323.1"/>
    <property type="molecule type" value="Genomic_DNA"/>
</dbReference>
<keyword evidence="1" id="KW-0732">Signal</keyword>
<accession>A0A8J6MG77</accession>
<organism evidence="2 3">
    <name type="scientific">Lawsonibacter faecis</name>
    <dbReference type="NCBI Taxonomy" id="2763052"/>
    <lineage>
        <taxon>Bacteria</taxon>
        <taxon>Bacillati</taxon>
        <taxon>Bacillota</taxon>
        <taxon>Clostridia</taxon>
        <taxon>Eubacteriales</taxon>
        <taxon>Oscillospiraceae</taxon>
        <taxon>Lawsonibacter</taxon>
    </lineage>
</organism>
<dbReference type="Proteomes" id="UP000607645">
    <property type="component" value="Unassembled WGS sequence"/>
</dbReference>
<gene>
    <name evidence="2" type="ORF">H8S62_04780</name>
</gene>
<evidence type="ECO:0008006" key="4">
    <source>
        <dbReference type="Google" id="ProtNLM"/>
    </source>
</evidence>
<proteinExistence type="predicted"/>
<feature type="signal peptide" evidence="1">
    <location>
        <begin position="1"/>
        <end position="22"/>
    </location>
</feature>
<name>A0A8J6MG77_9FIRM</name>
<dbReference type="RefSeq" id="WP_186918653.1">
    <property type="nucleotide sequence ID" value="NZ_JACOPQ010000003.1"/>
</dbReference>
<protein>
    <recommendedName>
        <fullName evidence="4">DUF2195 family protein</fullName>
    </recommendedName>
</protein>
<feature type="chain" id="PRO_5035255732" description="DUF2195 family protein" evidence="1">
    <location>
        <begin position="23"/>
        <end position="117"/>
    </location>
</feature>
<comment type="caution">
    <text evidence="2">The sequence shown here is derived from an EMBL/GenBank/DDBJ whole genome shotgun (WGS) entry which is preliminary data.</text>
</comment>
<evidence type="ECO:0000313" key="2">
    <source>
        <dbReference type="EMBL" id="MBC5736323.1"/>
    </source>
</evidence>
<evidence type="ECO:0000313" key="3">
    <source>
        <dbReference type="Proteomes" id="UP000607645"/>
    </source>
</evidence>
<keyword evidence="3" id="KW-1185">Reference proteome</keyword>
<dbReference type="AlphaFoldDB" id="A0A8J6MG77"/>
<sequence length="117" mass="12350">MKKQFFILALVLAALLALPAFALSPRVVQTSPRISFNGTMASCSVVVTGNQSKDNISIVMKLWNGGTCVKTWEAKATGYLYAKESAAVVSGKTYSLTVDVTIDGKALPTVTTSGTCK</sequence>
<reference evidence="2" key="1">
    <citation type="submission" date="2020-08" db="EMBL/GenBank/DDBJ databases">
        <title>Genome public.</title>
        <authorList>
            <person name="Liu C."/>
            <person name="Sun Q."/>
        </authorList>
    </citation>
    <scope>NUCLEOTIDE SEQUENCE</scope>
    <source>
        <strain evidence="2">NSJ-52</strain>
    </source>
</reference>
<evidence type="ECO:0000256" key="1">
    <source>
        <dbReference type="SAM" id="SignalP"/>
    </source>
</evidence>